<accession>I4D4J0</accession>
<evidence type="ECO:0008006" key="3">
    <source>
        <dbReference type="Google" id="ProtNLM"/>
    </source>
</evidence>
<dbReference type="HOGENOM" id="CLU_2878464_0_0_9"/>
<evidence type="ECO:0000313" key="2">
    <source>
        <dbReference type="Proteomes" id="UP000002892"/>
    </source>
</evidence>
<dbReference type="OrthoDB" id="9800443at2"/>
<name>I4D4J0_DESAJ</name>
<dbReference type="KEGG" id="dai:Desaci_1726"/>
<organism evidence="1 2">
    <name type="scientific">Desulfosporosinus acidiphilus (strain DSM 22704 / JCM 16185 / SJ4)</name>
    <dbReference type="NCBI Taxonomy" id="646529"/>
    <lineage>
        <taxon>Bacteria</taxon>
        <taxon>Bacillati</taxon>
        <taxon>Bacillota</taxon>
        <taxon>Clostridia</taxon>
        <taxon>Eubacteriales</taxon>
        <taxon>Desulfitobacteriaceae</taxon>
        <taxon>Desulfosporosinus</taxon>
    </lineage>
</organism>
<keyword evidence="2" id="KW-1185">Reference proteome</keyword>
<sequence length="63" mass="7547">MRTKEEYYQLVLNNRKIAGDPENLKCTCTEVLCEWHGRCRECVALHRYHQDHVPACFQSFVLY</sequence>
<dbReference type="AlphaFoldDB" id="I4D4J0"/>
<reference evidence="1 2" key="1">
    <citation type="journal article" date="2012" name="J. Bacteriol.">
        <title>Complete genome sequences of Desulfosporosinus orientis DSM765T, Desulfosporosinus youngiae DSM17734T, Desulfosporosinus meridiei DSM13257T, and Desulfosporosinus acidiphilus DSM22704T.</title>
        <authorList>
            <person name="Pester M."/>
            <person name="Brambilla E."/>
            <person name="Alazard D."/>
            <person name="Rattei T."/>
            <person name="Weinmaier T."/>
            <person name="Han J."/>
            <person name="Lucas S."/>
            <person name="Lapidus A."/>
            <person name="Cheng J.F."/>
            <person name="Goodwin L."/>
            <person name="Pitluck S."/>
            <person name="Peters L."/>
            <person name="Ovchinnikova G."/>
            <person name="Teshima H."/>
            <person name="Detter J.C."/>
            <person name="Han C.S."/>
            <person name="Tapia R."/>
            <person name="Land M.L."/>
            <person name="Hauser L."/>
            <person name="Kyrpides N.C."/>
            <person name="Ivanova N.N."/>
            <person name="Pagani I."/>
            <person name="Huntmann M."/>
            <person name="Wei C.L."/>
            <person name="Davenport K.W."/>
            <person name="Daligault H."/>
            <person name="Chain P.S."/>
            <person name="Chen A."/>
            <person name="Mavromatis K."/>
            <person name="Markowitz V."/>
            <person name="Szeto E."/>
            <person name="Mikhailova N."/>
            <person name="Pati A."/>
            <person name="Wagner M."/>
            <person name="Woyke T."/>
            <person name="Ollivier B."/>
            <person name="Klenk H.P."/>
            <person name="Spring S."/>
            <person name="Loy A."/>
        </authorList>
    </citation>
    <scope>NUCLEOTIDE SEQUENCE [LARGE SCALE GENOMIC DNA]</scope>
    <source>
        <strain evidence="2">DSM 22704 / JCM 16185 / SJ4</strain>
    </source>
</reference>
<dbReference type="EMBL" id="CP003639">
    <property type="protein sequence ID" value="AFM40714.1"/>
    <property type="molecule type" value="Genomic_DNA"/>
</dbReference>
<proteinExistence type="predicted"/>
<gene>
    <name evidence="1" type="ordered locus">Desaci_1726</name>
</gene>
<dbReference type="RefSeq" id="WP_014826720.1">
    <property type="nucleotide sequence ID" value="NC_018068.1"/>
</dbReference>
<evidence type="ECO:0000313" key="1">
    <source>
        <dbReference type="EMBL" id="AFM40714.1"/>
    </source>
</evidence>
<dbReference type="Proteomes" id="UP000002892">
    <property type="component" value="Chromosome"/>
</dbReference>
<protein>
    <recommendedName>
        <fullName evidence="3">Cysteine-rich VLP domain-containing protein</fullName>
    </recommendedName>
</protein>